<keyword evidence="2" id="KW-0813">Transport</keyword>
<dbReference type="GO" id="GO:0005524">
    <property type="term" value="F:ATP binding"/>
    <property type="evidence" value="ECO:0007669"/>
    <property type="project" value="UniProtKB-KW"/>
</dbReference>
<dbReference type="PANTHER" id="PTHR43820:SF4">
    <property type="entry name" value="HIGH-AFFINITY BRANCHED-CHAIN AMINO ACID TRANSPORT ATP-BINDING PROTEIN LIVF"/>
    <property type="match status" value="1"/>
</dbReference>
<evidence type="ECO:0000313" key="7">
    <source>
        <dbReference type="EMBL" id="SEM35216.1"/>
    </source>
</evidence>
<dbReference type="PROSITE" id="PS50893">
    <property type="entry name" value="ABC_TRANSPORTER_2"/>
    <property type="match status" value="1"/>
</dbReference>
<evidence type="ECO:0000259" key="6">
    <source>
        <dbReference type="PROSITE" id="PS50893"/>
    </source>
</evidence>
<organism evidence="7 8">
    <name type="scientific">Roseovarius azorensis</name>
    <dbReference type="NCBI Taxonomy" id="1287727"/>
    <lineage>
        <taxon>Bacteria</taxon>
        <taxon>Pseudomonadati</taxon>
        <taxon>Pseudomonadota</taxon>
        <taxon>Alphaproteobacteria</taxon>
        <taxon>Rhodobacterales</taxon>
        <taxon>Roseobacteraceae</taxon>
        <taxon>Roseovarius</taxon>
    </lineage>
</organism>
<sequence>MLELRDVNASIGIIPILRNLNFKVEQAQTVALIGRNGAGKTTLLRTIMGFTKATGDIIFDGRTITDLHPPKRPALGIGYAPEDRRLFSAFTVEENILLPAQAARLDKEETEKRLKRAYTVLPELREMAGRPGGTVSGGQGKMVALARALMLGTKLIMLDEPFQGLAPALAQRYAEALRTLRDTDRSVTLMITESNPSLLRGFADRTLVIERGEIEEGSLEAESQKA</sequence>
<keyword evidence="8" id="KW-1185">Reference proteome</keyword>
<gene>
    <name evidence="7" type="ORF">SAMN05443999_12211</name>
</gene>
<dbReference type="Proteomes" id="UP000199582">
    <property type="component" value="Unassembled WGS sequence"/>
</dbReference>
<evidence type="ECO:0000256" key="1">
    <source>
        <dbReference type="ARBA" id="ARBA00005417"/>
    </source>
</evidence>
<evidence type="ECO:0000313" key="8">
    <source>
        <dbReference type="Proteomes" id="UP000199582"/>
    </source>
</evidence>
<dbReference type="Pfam" id="PF00005">
    <property type="entry name" value="ABC_tran"/>
    <property type="match status" value="1"/>
</dbReference>
<dbReference type="GO" id="GO:0016887">
    <property type="term" value="F:ATP hydrolysis activity"/>
    <property type="evidence" value="ECO:0007669"/>
    <property type="project" value="InterPro"/>
</dbReference>
<dbReference type="OrthoDB" id="7846240at2"/>
<dbReference type="GO" id="GO:0015807">
    <property type="term" value="P:L-amino acid transport"/>
    <property type="evidence" value="ECO:0007669"/>
    <property type="project" value="TreeGrafter"/>
</dbReference>
<dbReference type="AlphaFoldDB" id="A0A1H7XN68"/>
<evidence type="ECO:0000256" key="4">
    <source>
        <dbReference type="ARBA" id="ARBA00022840"/>
    </source>
</evidence>
<dbReference type="EMBL" id="FOAG01000022">
    <property type="protein sequence ID" value="SEM35216.1"/>
    <property type="molecule type" value="Genomic_DNA"/>
</dbReference>
<dbReference type="SMART" id="SM00382">
    <property type="entry name" value="AAA"/>
    <property type="match status" value="1"/>
</dbReference>
<keyword evidence="5" id="KW-0029">Amino-acid transport</keyword>
<keyword evidence="4 7" id="KW-0067">ATP-binding</keyword>
<protein>
    <submittedName>
        <fullName evidence="7">Amino acid/amide ABC transporter ATP-binding protein 2, HAAT family</fullName>
    </submittedName>
</protein>
<proteinExistence type="inferred from homology"/>
<reference evidence="7 8" key="1">
    <citation type="submission" date="2016-10" db="EMBL/GenBank/DDBJ databases">
        <authorList>
            <person name="de Groot N.N."/>
        </authorList>
    </citation>
    <scope>NUCLEOTIDE SEQUENCE [LARGE SCALE GENOMIC DNA]</scope>
    <source>
        <strain evidence="7 8">DSM 100674</strain>
    </source>
</reference>
<dbReference type="STRING" id="1287727.SAMN05443999_12211"/>
<keyword evidence="3" id="KW-0547">Nucleotide-binding</keyword>
<comment type="similarity">
    <text evidence="1">Belongs to the ABC transporter superfamily.</text>
</comment>
<dbReference type="SUPFAM" id="SSF52540">
    <property type="entry name" value="P-loop containing nucleoside triphosphate hydrolases"/>
    <property type="match status" value="1"/>
</dbReference>
<dbReference type="PANTHER" id="PTHR43820">
    <property type="entry name" value="HIGH-AFFINITY BRANCHED-CHAIN AMINO ACID TRANSPORT ATP-BINDING PROTEIN LIVF"/>
    <property type="match status" value="1"/>
</dbReference>
<evidence type="ECO:0000256" key="2">
    <source>
        <dbReference type="ARBA" id="ARBA00022448"/>
    </source>
</evidence>
<evidence type="ECO:0000256" key="5">
    <source>
        <dbReference type="ARBA" id="ARBA00022970"/>
    </source>
</evidence>
<dbReference type="Gene3D" id="3.40.50.300">
    <property type="entry name" value="P-loop containing nucleotide triphosphate hydrolases"/>
    <property type="match status" value="1"/>
</dbReference>
<feature type="domain" description="ABC transporter" evidence="6">
    <location>
        <begin position="2"/>
        <end position="226"/>
    </location>
</feature>
<dbReference type="InterPro" id="IPR052156">
    <property type="entry name" value="BCAA_Transport_ATP-bd_LivF"/>
</dbReference>
<dbReference type="InterPro" id="IPR027417">
    <property type="entry name" value="P-loop_NTPase"/>
</dbReference>
<evidence type="ECO:0000256" key="3">
    <source>
        <dbReference type="ARBA" id="ARBA00022741"/>
    </source>
</evidence>
<name>A0A1H7XN68_9RHOB</name>
<dbReference type="InterPro" id="IPR003439">
    <property type="entry name" value="ABC_transporter-like_ATP-bd"/>
</dbReference>
<dbReference type="GO" id="GO:0015658">
    <property type="term" value="F:branched-chain amino acid transmembrane transporter activity"/>
    <property type="evidence" value="ECO:0007669"/>
    <property type="project" value="TreeGrafter"/>
</dbReference>
<dbReference type="InterPro" id="IPR003593">
    <property type="entry name" value="AAA+_ATPase"/>
</dbReference>
<accession>A0A1H7XN68</accession>
<dbReference type="RefSeq" id="WP_093039314.1">
    <property type="nucleotide sequence ID" value="NZ_FOAG01000022.1"/>
</dbReference>